<dbReference type="HAMAP" id="MF_00260">
    <property type="entry name" value="Porphobil_deam"/>
    <property type="match status" value="1"/>
</dbReference>
<dbReference type="CDD" id="cd13646">
    <property type="entry name" value="PBP2_EcHMBS_like"/>
    <property type="match status" value="1"/>
</dbReference>
<evidence type="ECO:0000256" key="2">
    <source>
        <dbReference type="ARBA" id="ARBA00004735"/>
    </source>
</evidence>
<feature type="domain" description="Porphobilinogen deaminase C-terminal" evidence="10">
    <location>
        <begin position="225"/>
        <end position="294"/>
    </location>
</feature>
<gene>
    <name evidence="8" type="primary">hemC</name>
    <name evidence="11" type="ordered locus">DaAHT2_0535</name>
</gene>
<name>D6Z0L2_DESAT</name>
<dbReference type="SUPFAM" id="SSF54782">
    <property type="entry name" value="Porphobilinogen deaminase (hydroxymethylbilane synthase), C-terminal domain"/>
    <property type="match status" value="1"/>
</dbReference>
<evidence type="ECO:0000256" key="1">
    <source>
        <dbReference type="ARBA" id="ARBA00002869"/>
    </source>
</evidence>
<dbReference type="KEGG" id="dak:DaAHT2_0535"/>
<dbReference type="InParanoid" id="D6Z0L2"/>
<proteinExistence type="inferred from homology"/>
<keyword evidence="5 8" id="KW-0808">Transferase</keyword>
<dbReference type="PIRSF" id="PIRSF001438">
    <property type="entry name" value="4pyrrol_synth_OHMeBilane_synth"/>
    <property type="match status" value="1"/>
</dbReference>
<dbReference type="STRING" id="589865.DaAHT2_0535"/>
<evidence type="ECO:0000256" key="5">
    <source>
        <dbReference type="ARBA" id="ARBA00022679"/>
    </source>
</evidence>
<feature type="modified residue" description="S-(dipyrrolylmethanemethyl)cysteine" evidence="8">
    <location>
        <position position="241"/>
    </location>
</feature>
<evidence type="ECO:0000256" key="8">
    <source>
        <dbReference type="HAMAP-Rule" id="MF_00260"/>
    </source>
</evidence>
<dbReference type="Pfam" id="PF01379">
    <property type="entry name" value="Porphobil_deam"/>
    <property type="match status" value="1"/>
</dbReference>
<dbReference type="FunCoup" id="D6Z0L2">
    <property type="interactions" value="454"/>
</dbReference>
<dbReference type="PRINTS" id="PR00151">
    <property type="entry name" value="PORPHBDMNASE"/>
</dbReference>
<comment type="pathway">
    <text evidence="2 8">Porphyrin-containing compound metabolism; protoporphyrin-IX biosynthesis; coproporphyrinogen-III from 5-aminolevulinate: step 2/4.</text>
</comment>
<dbReference type="PANTHER" id="PTHR11557:SF0">
    <property type="entry name" value="PORPHOBILINOGEN DEAMINASE"/>
    <property type="match status" value="1"/>
</dbReference>
<reference evidence="12" key="1">
    <citation type="submission" date="2010-02" db="EMBL/GenBank/DDBJ databases">
        <title>Complete sequence of Desulfurivibrio alkaliphilus AHT2.</title>
        <authorList>
            <consortium name="US DOE Joint Genome Institute"/>
            <person name="Pitluck S."/>
            <person name="Chertkov O."/>
            <person name="Detter J.C."/>
            <person name="Han C."/>
            <person name="Tapia R."/>
            <person name="Larimer F."/>
            <person name="Land M."/>
            <person name="Hauser L."/>
            <person name="Kyrpides N."/>
            <person name="Mikhailova N."/>
            <person name="Sorokin D.Y."/>
            <person name="Muyzer G."/>
            <person name="Woyke T."/>
        </authorList>
    </citation>
    <scope>NUCLEOTIDE SEQUENCE [LARGE SCALE GENOMIC DNA]</scope>
    <source>
        <strain evidence="12">DSM 19089 / UNIQEM U267 / AHT2</strain>
    </source>
</reference>
<dbReference type="RefSeq" id="WP_013162772.1">
    <property type="nucleotide sequence ID" value="NC_014216.1"/>
</dbReference>
<comment type="subunit">
    <text evidence="4 8">Monomer.</text>
</comment>
<comment type="similarity">
    <text evidence="3 8">Belongs to the HMBS family.</text>
</comment>
<dbReference type="InterPro" id="IPR000860">
    <property type="entry name" value="HemC"/>
</dbReference>
<dbReference type="Gene3D" id="3.30.160.40">
    <property type="entry name" value="Porphobilinogen deaminase, C-terminal domain"/>
    <property type="match status" value="1"/>
</dbReference>
<dbReference type="HOGENOM" id="CLU_019704_0_2_7"/>
<dbReference type="FunFam" id="3.40.190.10:FF:000005">
    <property type="entry name" value="Porphobilinogen deaminase"/>
    <property type="match status" value="1"/>
</dbReference>
<dbReference type="Pfam" id="PF03900">
    <property type="entry name" value="Porphobil_deamC"/>
    <property type="match status" value="1"/>
</dbReference>
<evidence type="ECO:0000256" key="6">
    <source>
        <dbReference type="ARBA" id="ARBA00023244"/>
    </source>
</evidence>
<evidence type="ECO:0000256" key="4">
    <source>
        <dbReference type="ARBA" id="ARBA00011245"/>
    </source>
</evidence>
<dbReference type="InterPro" id="IPR022417">
    <property type="entry name" value="Porphobilin_deaminase_N"/>
</dbReference>
<evidence type="ECO:0000313" key="12">
    <source>
        <dbReference type="Proteomes" id="UP000001508"/>
    </source>
</evidence>
<evidence type="ECO:0000259" key="10">
    <source>
        <dbReference type="Pfam" id="PF03900"/>
    </source>
</evidence>
<dbReference type="EMBL" id="CP001940">
    <property type="protein sequence ID" value="ADH85241.1"/>
    <property type="molecule type" value="Genomic_DNA"/>
</dbReference>
<dbReference type="Gene3D" id="3.40.190.10">
    <property type="entry name" value="Periplasmic binding protein-like II"/>
    <property type="match status" value="2"/>
</dbReference>
<evidence type="ECO:0000259" key="9">
    <source>
        <dbReference type="Pfam" id="PF01379"/>
    </source>
</evidence>
<dbReference type="UniPathway" id="UPA00251">
    <property type="reaction ID" value="UER00319"/>
</dbReference>
<dbReference type="EC" id="2.5.1.61" evidence="8"/>
<dbReference type="GO" id="GO:0004418">
    <property type="term" value="F:hydroxymethylbilane synthase activity"/>
    <property type="evidence" value="ECO:0007669"/>
    <property type="project" value="UniProtKB-UniRule"/>
</dbReference>
<evidence type="ECO:0000256" key="3">
    <source>
        <dbReference type="ARBA" id="ARBA00005638"/>
    </source>
</evidence>
<organism evidence="11 12">
    <name type="scientific">Desulfurivibrio alkaliphilus (strain DSM 19089 / UNIQEM U267 / AHT2)</name>
    <dbReference type="NCBI Taxonomy" id="589865"/>
    <lineage>
        <taxon>Bacteria</taxon>
        <taxon>Pseudomonadati</taxon>
        <taxon>Thermodesulfobacteriota</taxon>
        <taxon>Desulfobulbia</taxon>
        <taxon>Desulfobulbales</taxon>
        <taxon>Desulfobulbaceae</taxon>
        <taxon>Desulfurivibrio</taxon>
    </lineage>
</organism>
<protein>
    <recommendedName>
        <fullName evidence="8">Porphobilinogen deaminase</fullName>
        <shortName evidence="8">PBG</shortName>
        <ecNumber evidence="8">2.5.1.61</ecNumber>
    </recommendedName>
    <alternativeName>
        <fullName evidence="8">Hydroxymethylbilane synthase</fullName>
        <shortName evidence="8">HMBS</shortName>
    </alternativeName>
    <alternativeName>
        <fullName evidence="8">Pre-uroporphyrinogen synthase</fullName>
    </alternativeName>
</protein>
<dbReference type="NCBIfam" id="TIGR00212">
    <property type="entry name" value="hemC"/>
    <property type="match status" value="1"/>
</dbReference>
<comment type="miscellaneous">
    <text evidence="8">The porphobilinogen subunits are added to the dipyrromethane group.</text>
</comment>
<evidence type="ECO:0000256" key="7">
    <source>
        <dbReference type="ARBA" id="ARBA00048169"/>
    </source>
</evidence>
<feature type="domain" description="Porphobilinogen deaminase N-terminal" evidence="9">
    <location>
        <begin position="5"/>
        <end position="212"/>
    </location>
</feature>
<evidence type="ECO:0000313" key="11">
    <source>
        <dbReference type="EMBL" id="ADH85241.1"/>
    </source>
</evidence>
<dbReference type="eggNOG" id="COG0181">
    <property type="taxonomic scope" value="Bacteria"/>
</dbReference>
<dbReference type="InterPro" id="IPR022418">
    <property type="entry name" value="Porphobilinogen_deaminase_C"/>
</dbReference>
<accession>D6Z0L2</accession>
<dbReference type="Proteomes" id="UP000001508">
    <property type="component" value="Chromosome"/>
</dbReference>
<comment type="catalytic activity">
    <reaction evidence="7 8">
        <text>4 porphobilinogen + H2O = hydroxymethylbilane + 4 NH4(+)</text>
        <dbReference type="Rhea" id="RHEA:13185"/>
        <dbReference type="ChEBI" id="CHEBI:15377"/>
        <dbReference type="ChEBI" id="CHEBI:28938"/>
        <dbReference type="ChEBI" id="CHEBI:57845"/>
        <dbReference type="ChEBI" id="CHEBI:58126"/>
        <dbReference type="EC" id="2.5.1.61"/>
    </reaction>
</comment>
<dbReference type="GO" id="GO:0005737">
    <property type="term" value="C:cytoplasm"/>
    <property type="evidence" value="ECO:0007669"/>
    <property type="project" value="UniProtKB-UniRule"/>
</dbReference>
<dbReference type="SUPFAM" id="SSF53850">
    <property type="entry name" value="Periplasmic binding protein-like II"/>
    <property type="match status" value="1"/>
</dbReference>
<sequence length="311" mass="33959">MWKTIRIGTRASMLALAQSNWIKGRIEAQYPGCSVELVKIVTKGDKIVDVPLAKVGGKGLFVKEIEEALLRREVDIAVHSMKDVPAELPEGLHIGIITEREKPFDAFITNNYKTLAEVPQGATIGTSSLRRKAQLARLRPDLKIEDLRGNLDTRLRKLDEGVYDAIILAAAGLNRLDLFHRATFCFQPDEMLPAVAQGAVGIELRRADEDLLQMLSFMDHRETTLAVHAERSYLKRLEGGCQVPLAGFATLAGQTLTINGLIASVDGGKMVKAKHSGPAAQAKTLGLELAEELLAMGGREILEEVYGASLK</sequence>
<dbReference type="AlphaFoldDB" id="D6Z0L2"/>
<comment type="function">
    <text evidence="1 8">Tetrapolymerization of the monopyrrole PBG into the hydroxymethylbilane pre-uroporphyrinogen in several discrete steps.</text>
</comment>
<dbReference type="FunFam" id="3.40.190.10:FF:000004">
    <property type="entry name" value="Porphobilinogen deaminase"/>
    <property type="match status" value="1"/>
</dbReference>
<keyword evidence="12" id="KW-1185">Reference proteome</keyword>
<comment type="cofactor">
    <cofactor evidence="8">
        <name>dipyrromethane</name>
        <dbReference type="ChEBI" id="CHEBI:60342"/>
    </cofactor>
    <text evidence="8">Binds 1 dipyrromethane group covalently.</text>
</comment>
<dbReference type="PANTHER" id="PTHR11557">
    <property type="entry name" value="PORPHOBILINOGEN DEAMINASE"/>
    <property type="match status" value="1"/>
</dbReference>
<keyword evidence="6 8" id="KW-0627">Porphyrin biosynthesis</keyword>
<dbReference type="FunFam" id="3.30.160.40:FF:000002">
    <property type="entry name" value="Porphobilinogen deaminase"/>
    <property type="match status" value="1"/>
</dbReference>
<dbReference type="GO" id="GO:0006782">
    <property type="term" value="P:protoporphyrinogen IX biosynthetic process"/>
    <property type="evidence" value="ECO:0007669"/>
    <property type="project" value="UniProtKB-UniRule"/>
</dbReference>
<dbReference type="InterPro" id="IPR036803">
    <property type="entry name" value="Porphobilinogen_deaminase_C_sf"/>
</dbReference>